<keyword evidence="6" id="KW-0147">Chitin-binding</keyword>
<evidence type="ECO:0000256" key="15">
    <source>
        <dbReference type="ARBA" id="ARBA00023326"/>
    </source>
</evidence>
<dbReference type="InterPro" id="IPR050542">
    <property type="entry name" value="Glycosyl_Hydrlase18_Chitinase"/>
</dbReference>
<evidence type="ECO:0000256" key="4">
    <source>
        <dbReference type="ARBA" id="ARBA00022475"/>
    </source>
</evidence>
<name>A0A165AGX8_XYLHT</name>
<dbReference type="InterPro" id="IPR045321">
    <property type="entry name" value="Cts1-like"/>
</dbReference>
<evidence type="ECO:0000313" key="20">
    <source>
        <dbReference type="EMBL" id="KZF20453.1"/>
    </source>
</evidence>
<feature type="non-terminal residue" evidence="20">
    <location>
        <position position="323"/>
    </location>
</feature>
<organism evidence="20 21">
    <name type="scientific">Xylona heveae (strain CBS 132557 / TC161)</name>
    <dbReference type="NCBI Taxonomy" id="1328760"/>
    <lineage>
        <taxon>Eukaryota</taxon>
        <taxon>Fungi</taxon>
        <taxon>Dikarya</taxon>
        <taxon>Ascomycota</taxon>
        <taxon>Pezizomycotina</taxon>
        <taxon>Xylonomycetes</taxon>
        <taxon>Xylonales</taxon>
        <taxon>Xylonaceae</taxon>
        <taxon>Xylona</taxon>
    </lineage>
</organism>
<keyword evidence="21" id="KW-1185">Reference proteome</keyword>
<evidence type="ECO:0000256" key="17">
    <source>
        <dbReference type="RuleBase" id="RU000489"/>
    </source>
</evidence>
<dbReference type="InterPro" id="IPR001223">
    <property type="entry name" value="Glyco_hydro18_cat"/>
</dbReference>
<dbReference type="GeneID" id="28895120"/>
<comment type="catalytic activity">
    <reaction evidence="1">
        <text>Random endo-hydrolysis of N-acetyl-beta-D-glucosaminide (1-&gt;4)-beta-linkages in chitin and chitodextrins.</text>
        <dbReference type="EC" id="3.2.1.14"/>
    </reaction>
</comment>
<dbReference type="Gene3D" id="3.20.20.80">
    <property type="entry name" value="Glycosidases"/>
    <property type="match status" value="1"/>
</dbReference>
<evidence type="ECO:0000256" key="14">
    <source>
        <dbReference type="ARBA" id="ARBA00023295"/>
    </source>
</evidence>
<dbReference type="GO" id="GO:0005576">
    <property type="term" value="C:extracellular region"/>
    <property type="evidence" value="ECO:0007669"/>
    <property type="project" value="TreeGrafter"/>
</dbReference>
<evidence type="ECO:0000256" key="10">
    <source>
        <dbReference type="ARBA" id="ARBA00023136"/>
    </source>
</evidence>
<feature type="chain" id="PRO_5007855300" description="chitinase" evidence="18">
    <location>
        <begin position="24"/>
        <end position="323"/>
    </location>
</feature>
<comment type="subcellular location">
    <subcellularLocation>
        <location evidence="2">Cell membrane</location>
        <topology evidence="2">Lipid-anchor</topology>
        <topology evidence="2">GPI-anchor</topology>
    </subcellularLocation>
</comment>
<dbReference type="GO" id="GO:0000272">
    <property type="term" value="P:polysaccharide catabolic process"/>
    <property type="evidence" value="ECO:0007669"/>
    <property type="project" value="UniProtKB-KW"/>
</dbReference>
<sequence>MRSFIPLAATAVSILSAVSPALATFDPKDASNLAVYWGEGANQKRLSHFCDSSSIDIIPLSFMNVFPDQGAGGWPGMTFGNACGASTYTAPDGTPTQLLSDCQTLVEDIPYCQARGKKVLLSFGGSWPPGYYIKNDTTAVNFADFVWGAFGPKKDSWTGPRPFGDVSLDGFDFDIESLESSLPGPSYLSSGYATMISHLRELFAEEQSKDFYISGAPQCVIPDAHLADAVQNSWFDFLFIQFYNTPVCSARSSNISFLEWVDFVEKYAANKALKIYIGLPAGQDANNNFYLTLDEVETLVAAYKDNALFGGLMLWEATSSEEN</sequence>
<evidence type="ECO:0000256" key="18">
    <source>
        <dbReference type="SAM" id="SignalP"/>
    </source>
</evidence>
<evidence type="ECO:0000256" key="5">
    <source>
        <dbReference type="ARBA" id="ARBA00022622"/>
    </source>
</evidence>
<dbReference type="GO" id="GO:0098552">
    <property type="term" value="C:side of membrane"/>
    <property type="evidence" value="ECO:0007669"/>
    <property type="project" value="UniProtKB-KW"/>
</dbReference>
<gene>
    <name evidence="20" type="ORF">L228DRAFT_213447</name>
</gene>
<accession>A0A165AGX8</accession>
<evidence type="ECO:0000256" key="1">
    <source>
        <dbReference type="ARBA" id="ARBA00000822"/>
    </source>
</evidence>
<dbReference type="EC" id="3.2.1.14" evidence="3"/>
<dbReference type="Proteomes" id="UP000076632">
    <property type="component" value="Unassembled WGS sequence"/>
</dbReference>
<dbReference type="SUPFAM" id="SSF51445">
    <property type="entry name" value="(Trans)glycosidases"/>
    <property type="match status" value="1"/>
</dbReference>
<evidence type="ECO:0000256" key="3">
    <source>
        <dbReference type="ARBA" id="ARBA00012729"/>
    </source>
</evidence>
<dbReference type="OrthoDB" id="6020543at2759"/>
<reference evidence="20 21" key="1">
    <citation type="journal article" date="2016" name="Fungal Biol.">
        <title>The genome of Xylona heveae provides a window into fungal endophytism.</title>
        <authorList>
            <person name="Gazis R."/>
            <person name="Kuo A."/>
            <person name="Riley R."/>
            <person name="LaButti K."/>
            <person name="Lipzen A."/>
            <person name="Lin J."/>
            <person name="Amirebrahimi M."/>
            <person name="Hesse C.N."/>
            <person name="Spatafora J.W."/>
            <person name="Henrissat B."/>
            <person name="Hainaut M."/>
            <person name="Grigoriev I.V."/>
            <person name="Hibbett D.S."/>
        </authorList>
    </citation>
    <scope>NUCLEOTIDE SEQUENCE [LARGE SCALE GENOMIC DNA]</scope>
    <source>
        <strain evidence="20 21">TC161</strain>
    </source>
</reference>
<keyword evidence="9" id="KW-0146">Chitin degradation</keyword>
<dbReference type="InterPro" id="IPR001579">
    <property type="entry name" value="Glyco_hydro_18_chit_AS"/>
</dbReference>
<keyword evidence="14 17" id="KW-0326">Glycosidase</keyword>
<keyword evidence="12" id="KW-0119">Carbohydrate metabolism</keyword>
<evidence type="ECO:0000256" key="13">
    <source>
        <dbReference type="ARBA" id="ARBA00023288"/>
    </source>
</evidence>
<keyword evidence="4" id="KW-1003">Cell membrane</keyword>
<dbReference type="RefSeq" id="XP_018186008.1">
    <property type="nucleotide sequence ID" value="XM_018329983.1"/>
</dbReference>
<evidence type="ECO:0000256" key="8">
    <source>
        <dbReference type="ARBA" id="ARBA00022801"/>
    </source>
</evidence>
<dbReference type="GO" id="GO:0005886">
    <property type="term" value="C:plasma membrane"/>
    <property type="evidence" value="ECO:0007669"/>
    <property type="project" value="UniProtKB-SubCell"/>
</dbReference>
<keyword evidence="11" id="KW-0325">Glycoprotein</keyword>
<dbReference type="PANTHER" id="PTHR45708:SF47">
    <property type="entry name" value="ENDOCHITINASE A"/>
    <property type="match status" value="1"/>
</dbReference>
<dbReference type="PROSITE" id="PS51910">
    <property type="entry name" value="GH18_2"/>
    <property type="match status" value="1"/>
</dbReference>
<proteinExistence type="inferred from homology"/>
<dbReference type="EMBL" id="KV407463">
    <property type="protein sequence ID" value="KZF20453.1"/>
    <property type="molecule type" value="Genomic_DNA"/>
</dbReference>
<keyword evidence="13" id="KW-0449">Lipoprotein</keyword>
<dbReference type="GO" id="GO:0008061">
    <property type="term" value="F:chitin binding"/>
    <property type="evidence" value="ECO:0007669"/>
    <property type="project" value="UniProtKB-KW"/>
</dbReference>
<dbReference type="PROSITE" id="PS01095">
    <property type="entry name" value="GH18_1"/>
    <property type="match status" value="1"/>
</dbReference>
<dbReference type="InterPro" id="IPR017853">
    <property type="entry name" value="GH"/>
</dbReference>
<evidence type="ECO:0000256" key="12">
    <source>
        <dbReference type="ARBA" id="ARBA00023277"/>
    </source>
</evidence>
<dbReference type="Pfam" id="PF00704">
    <property type="entry name" value="Glyco_hydro_18"/>
    <property type="match status" value="1"/>
</dbReference>
<dbReference type="AlphaFoldDB" id="A0A165AGX8"/>
<evidence type="ECO:0000256" key="16">
    <source>
        <dbReference type="ARBA" id="ARBA00025727"/>
    </source>
</evidence>
<evidence type="ECO:0000259" key="19">
    <source>
        <dbReference type="PROSITE" id="PS51910"/>
    </source>
</evidence>
<feature type="signal peptide" evidence="18">
    <location>
        <begin position="1"/>
        <end position="23"/>
    </location>
</feature>
<dbReference type="STRING" id="1328760.A0A165AGX8"/>
<evidence type="ECO:0000313" key="21">
    <source>
        <dbReference type="Proteomes" id="UP000076632"/>
    </source>
</evidence>
<feature type="domain" description="GH18" evidence="19">
    <location>
        <begin position="31"/>
        <end position="323"/>
    </location>
</feature>
<keyword evidence="5" id="KW-0336">GPI-anchor</keyword>
<dbReference type="GO" id="GO:0006032">
    <property type="term" value="P:chitin catabolic process"/>
    <property type="evidence" value="ECO:0007669"/>
    <property type="project" value="UniProtKB-KW"/>
</dbReference>
<dbReference type="CDD" id="cd02877">
    <property type="entry name" value="GH18_hevamine_XipI_class_III"/>
    <property type="match status" value="1"/>
</dbReference>
<keyword evidence="10" id="KW-0472">Membrane</keyword>
<evidence type="ECO:0000256" key="6">
    <source>
        <dbReference type="ARBA" id="ARBA00022669"/>
    </source>
</evidence>
<dbReference type="PANTHER" id="PTHR45708">
    <property type="entry name" value="ENDOCHITINASE"/>
    <property type="match status" value="1"/>
</dbReference>
<evidence type="ECO:0000256" key="9">
    <source>
        <dbReference type="ARBA" id="ARBA00023024"/>
    </source>
</evidence>
<keyword evidence="8 17" id="KW-0378">Hydrolase</keyword>
<dbReference type="InParanoid" id="A0A165AGX8"/>
<dbReference type="GO" id="GO:0008843">
    <property type="term" value="F:endochitinase activity"/>
    <property type="evidence" value="ECO:0007669"/>
    <property type="project" value="UniProtKB-EC"/>
</dbReference>
<keyword evidence="7 18" id="KW-0732">Signal</keyword>
<evidence type="ECO:0000256" key="7">
    <source>
        <dbReference type="ARBA" id="ARBA00022729"/>
    </source>
</evidence>
<evidence type="ECO:0000256" key="11">
    <source>
        <dbReference type="ARBA" id="ARBA00023180"/>
    </source>
</evidence>
<keyword evidence="15" id="KW-0624">Polysaccharide degradation</keyword>
<comment type="similarity">
    <text evidence="16">Belongs to the glycosyl hydrolase 18 family. Chitinase class III subfamily.</text>
</comment>
<protein>
    <recommendedName>
        <fullName evidence="3">chitinase</fullName>
        <ecNumber evidence="3">3.2.1.14</ecNumber>
    </recommendedName>
</protein>
<evidence type="ECO:0000256" key="2">
    <source>
        <dbReference type="ARBA" id="ARBA00004609"/>
    </source>
</evidence>
<dbReference type="OMA" id="CQYAAGS"/>